<dbReference type="Pfam" id="PF13684">
    <property type="entry name" value="FakA-like_C"/>
    <property type="match status" value="1"/>
</dbReference>
<dbReference type="PANTHER" id="PTHR33434">
    <property type="entry name" value="DEGV DOMAIN-CONTAINING PROTEIN DR_1986-RELATED"/>
    <property type="match status" value="1"/>
</dbReference>
<dbReference type="InterPro" id="IPR004007">
    <property type="entry name" value="DhaL_dom"/>
</dbReference>
<proteinExistence type="predicted"/>
<dbReference type="SMART" id="SM01120">
    <property type="entry name" value="Dak2"/>
    <property type="match status" value="1"/>
</dbReference>
<dbReference type="RefSeq" id="WP_341469216.1">
    <property type="nucleotide sequence ID" value="NZ_CP128399.1"/>
</dbReference>
<accession>A0A8T7LX52</accession>
<evidence type="ECO:0000313" key="2">
    <source>
        <dbReference type="EMBL" id="NWJ45447.1"/>
    </source>
</evidence>
<dbReference type="PROSITE" id="PS51480">
    <property type="entry name" value="DHAL"/>
    <property type="match status" value="1"/>
</dbReference>
<dbReference type="GO" id="GO:0006071">
    <property type="term" value="P:glycerol metabolic process"/>
    <property type="evidence" value="ECO:0007669"/>
    <property type="project" value="InterPro"/>
</dbReference>
<evidence type="ECO:0000259" key="1">
    <source>
        <dbReference type="PROSITE" id="PS51480"/>
    </source>
</evidence>
<dbReference type="InterPro" id="IPR033470">
    <property type="entry name" value="FakA-like_C"/>
</dbReference>
<protein>
    <submittedName>
        <fullName evidence="2">DAK2 domain-containing protein</fullName>
    </submittedName>
</protein>
<reference evidence="2 4" key="1">
    <citation type="submission" date="2020-06" db="EMBL/GenBank/DDBJ databases">
        <title>Anoxygenic phototrophic Chloroflexota member uses a Type I reaction center.</title>
        <authorList>
            <person name="Tsuji J.M."/>
            <person name="Shaw N.A."/>
            <person name="Nagashima S."/>
            <person name="Venkiteswaran J."/>
            <person name="Schiff S.L."/>
            <person name="Hanada S."/>
            <person name="Tank M."/>
            <person name="Neufeld J.D."/>
        </authorList>
    </citation>
    <scope>NUCLEOTIDE SEQUENCE [LARGE SCALE GENOMIC DNA]</scope>
    <source>
        <strain evidence="2">L227-S17</strain>
    </source>
</reference>
<dbReference type="Pfam" id="PF02734">
    <property type="entry name" value="Dak2"/>
    <property type="match status" value="1"/>
</dbReference>
<organism evidence="2 4">
    <name type="scientific">Candidatus Chlorohelix allophototropha</name>
    <dbReference type="NCBI Taxonomy" id="3003348"/>
    <lineage>
        <taxon>Bacteria</taxon>
        <taxon>Bacillati</taxon>
        <taxon>Chloroflexota</taxon>
        <taxon>Chloroflexia</taxon>
        <taxon>Candidatus Chloroheliales</taxon>
        <taxon>Candidatus Chloroheliaceae</taxon>
        <taxon>Candidatus Chlorohelix</taxon>
    </lineage>
</organism>
<dbReference type="GO" id="GO:0004371">
    <property type="term" value="F:glycerone kinase activity"/>
    <property type="evidence" value="ECO:0007669"/>
    <property type="project" value="InterPro"/>
</dbReference>
<reference evidence="3" key="2">
    <citation type="journal article" date="2024" name="Nature">
        <title>Anoxygenic phototroph of the Chloroflexota uses a type I reaction centre.</title>
        <authorList>
            <person name="Tsuji J.M."/>
            <person name="Shaw N.A."/>
            <person name="Nagashima S."/>
            <person name="Venkiteswaran J.J."/>
            <person name="Schiff S.L."/>
            <person name="Watanabe T."/>
            <person name="Fukui M."/>
            <person name="Hanada S."/>
            <person name="Tank M."/>
            <person name="Neufeld J.D."/>
        </authorList>
    </citation>
    <scope>NUCLEOTIDE SEQUENCE</scope>
    <source>
        <strain evidence="3">L227-S17</strain>
    </source>
</reference>
<dbReference type="InterPro" id="IPR050270">
    <property type="entry name" value="DegV_domain_contain"/>
</dbReference>
<dbReference type="Proteomes" id="UP000521676">
    <property type="component" value="Unassembled WGS sequence"/>
</dbReference>
<evidence type="ECO:0000313" key="5">
    <source>
        <dbReference type="Proteomes" id="UP001431572"/>
    </source>
</evidence>
<dbReference type="EMBL" id="JACATZ010000001">
    <property type="protein sequence ID" value="NWJ45447.1"/>
    <property type="molecule type" value="Genomic_DNA"/>
</dbReference>
<dbReference type="InterPro" id="IPR036117">
    <property type="entry name" value="DhaL_dom_sf"/>
</dbReference>
<evidence type="ECO:0000313" key="3">
    <source>
        <dbReference type="EMBL" id="WJW67320.1"/>
    </source>
</evidence>
<keyword evidence="5" id="KW-1185">Reference proteome</keyword>
<feature type="domain" description="DhaL" evidence="1">
    <location>
        <begin position="24"/>
        <end position="216"/>
    </location>
</feature>
<name>A0A8T7LX52_9CHLR</name>
<dbReference type="EMBL" id="CP128399">
    <property type="protein sequence ID" value="WJW67320.1"/>
    <property type="molecule type" value="Genomic_DNA"/>
</dbReference>
<gene>
    <name evidence="2" type="ORF">HXX08_06160</name>
    <name evidence="3" type="ORF">OZ401_000580</name>
</gene>
<dbReference type="SUPFAM" id="SSF101473">
    <property type="entry name" value="DhaL-like"/>
    <property type="match status" value="1"/>
</dbReference>
<dbReference type="InterPro" id="IPR019986">
    <property type="entry name" value="YloV-like"/>
</dbReference>
<dbReference type="SMART" id="SM01121">
    <property type="entry name" value="Dak1_2"/>
    <property type="match status" value="1"/>
</dbReference>
<dbReference type="Gene3D" id="1.25.40.340">
    <property type="match status" value="1"/>
</dbReference>
<dbReference type="AlphaFoldDB" id="A0A8T7LX52"/>
<dbReference type="PANTHER" id="PTHR33434:SF4">
    <property type="entry name" value="PHOSPHATASE PROTEIN"/>
    <property type="match status" value="1"/>
</dbReference>
<evidence type="ECO:0000313" key="4">
    <source>
        <dbReference type="Proteomes" id="UP000521676"/>
    </source>
</evidence>
<dbReference type="Proteomes" id="UP001431572">
    <property type="component" value="Chromosome 1"/>
</dbReference>
<dbReference type="NCBIfam" id="TIGR03599">
    <property type="entry name" value="YloV"/>
    <property type="match status" value="1"/>
</dbReference>
<sequence>MDSDNTTTVESRIAAHPTHLWNGSNLKEALLASSTWLKEHTDAINALNVFPVPDGDTGTNMTRTMEAAVAEIEPIDDGTAEYVTKRLSYGALMGARGNSGVILSQIIRGLADGMVGKDTITAHDFAHALVKAKDMAYKAVMKPVEGTMLTVVREAAEAAVKAADFKNDFLHVLSETVAAAKASVQRTPQLLATLREAGVVDAGGHGLFVILEGFLKHLRGEKLIKTELSEVEKAKPQFTVNSEEEHEMDEYGYCTNFMLYAEKPIVFEEVRDKIAAMGNSAVIVGDETMVKVHIHTENPGAIISFATSLGSLGQIKLDNMSLQHEEAFLKDKGAKQENGVAHNEDFIEPSGSISIVSVVPGAGLVEVFRALGTNAVVHGGQTMNPSTQEMLKAVDSLPTDEVIILPNNKNIIMVANQVRNLSKKKVAVVPSATLPQGISALNRFNAVESLEENVDSMTTSLKEVQTGEVTRAVRTATINGIQVNEGQWIGLLNDELSIAAESKEETVWGLLLQMAASRYELLTFYFGRDVSQAEAEIFQAQVEARFPNQAVQMVPGGQPHYHYIISAE</sequence>
<dbReference type="InterPro" id="IPR048394">
    <property type="entry name" value="FakA-like_M"/>
</dbReference>
<dbReference type="Pfam" id="PF21645">
    <property type="entry name" value="FakA-like_M"/>
    <property type="match status" value="1"/>
</dbReference>